<dbReference type="KEGG" id="ete:ETEE_3767"/>
<evidence type="ECO:0000313" key="2">
    <source>
        <dbReference type="Proteomes" id="UP000028681"/>
    </source>
</evidence>
<proteinExistence type="predicted"/>
<reference evidence="1 2" key="1">
    <citation type="journal article" date="2012" name="PLoS ONE">
        <title>Edwardsiella comparative phylogenomics reveal the new intra/inter-species taxonomic relationships, virulence evolution and niche adaptation mechanisms.</title>
        <authorList>
            <person name="Yang M."/>
            <person name="Lv Y."/>
            <person name="Xiao J."/>
            <person name="Wu H."/>
            <person name="Zheng H."/>
            <person name="Liu Q."/>
            <person name="Zhang Y."/>
            <person name="Wang Q."/>
        </authorList>
    </citation>
    <scope>NUCLEOTIDE SEQUENCE [LARGE SCALE GENOMIC DNA]</scope>
    <source>
        <strain evidence="2">080813</strain>
    </source>
</reference>
<accession>A0A076LXM3</accession>
<name>A0A076LXM3_9GAMM</name>
<evidence type="ECO:0000313" key="1">
    <source>
        <dbReference type="EMBL" id="AIJ10179.1"/>
    </source>
</evidence>
<sequence length="42" mass="4763">MHFKTDALLLAITMQTYINGEHHNAIKYGEKEFIIGVISLSN</sequence>
<protein>
    <submittedName>
        <fullName evidence="1">Uncharacterized protein</fullName>
    </submittedName>
</protein>
<dbReference type="HOGENOM" id="CLU_3250761_0_0_6"/>
<gene>
    <name evidence="1" type="ORF">ETEE_3767</name>
</gene>
<dbReference type="AlphaFoldDB" id="A0A076LXM3"/>
<dbReference type="Proteomes" id="UP000028681">
    <property type="component" value="Chromosome"/>
</dbReference>
<dbReference type="EMBL" id="CP006664">
    <property type="protein sequence ID" value="AIJ10179.1"/>
    <property type="molecule type" value="Genomic_DNA"/>
</dbReference>
<organism evidence="1 2">
    <name type="scientific">Edwardsiella anguillarum ET080813</name>
    <dbReference type="NCBI Taxonomy" id="667120"/>
    <lineage>
        <taxon>Bacteria</taxon>
        <taxon>Pseudomonadati</taxon>
        <taxon>Pseudomonadota</taxon>
        <taxon>Gammaproteobacteria</taxon>
        <taxon>Enterobacterales</taxon>
        <taxon>Hafniaceae</taxon>
        <taxon>Edwardsiella</taxon>
    </lineage>
</organism>